<dbReference type="PROSITE" id="PS51666">
    <property type="entry name" value="QLQ"/>
    <property type="match status" value="1"/>
</dbReference>
<feature type="domain" description="QLQ" evidence="7">
    <location>
        <begin position="93"/>
        <end position="128"/>
    </location>
</feature>
<evidence type="ECO:0000256" key="1">
    <source>
        <dbReference type="ARBA" id="ARBA00004123"/>
    </source>
</evidence>
<dbReference type="PANTHER" id="PTHR31602:SF81">
    <property type="entry name" value="GROWTH-REGULATING FACTOR 9"/>
    <property type="match status" value="1"/>
</dbReference>
<comment type="similarity">
    <text evidence="2 5">Belongs to the GRF family.</text>
</comment>
<accession>A0ABQ9N821</accession>
<keyword evidence="5" id="KW-0010">Activator</keyword>
<sequence>MEAKHLQSSASGNYLMSLFWLVEVTCSFSCIQEVFHSMNWLANFYQSDDKVRKVISEKKKSQQVRKGVESPSMKLCSGIGDDRGPVIKRWKSQLTAAQLAELQLQVMIYKYIAAGLPVPSALVLPTWNSVASSFGFVNGLNPSFVGFSPQAFDYRNMMDPEPGRCRRTDGKKWRCKKTVVSGQKYCERHMHRGCQRSKMTLEVTASNATPLNNSSKTSQNSGTSGSSPIPATLSSNHKNYGMACSNVDAKTTGTTKAAFVVSCPKSINTSLNPRGIAGCINATAIMITSTVPTDSTITTATVGTNKGGSNNNHKTKTIADRNVNCSNNVSLKNLIDGANNSRNITNTKGVAYQGLNFSPNSVLQVQNCGTASTCLYRSYVDVEPGRCRRTDGKKWRCRRDVVPSEKYCKMHMHRGAKKRVEASQSSALLNANPEIISTTSSCLLPTAIFPKKGSINLNTNLSISITANPQLDNTTDTNISNNSETTISNTLIASCEDGDLSS</sequence>
<dbReference type="Pfam" id="PF08879">
    <property type="entry name" value="WRC"/>
    <property type="match status" value="2"/>
</dbReference>
<dbReference type="Proteomes" id="UP001174677">
    <property type="component" value="Chromosome 2"/>
</dbReference>
<evidence type="ECO:0000259" key="7">
    <source>
        <dbReference type="PROSITE" id="PS51666"/>
    </source>
</evidence>
<evidence type="ECO:0000313" key="10">
    <source>
        <dbReference type="Proteomes" id="UP001174677"/>
    </source>
</evidence>
<keyword evidence="5" id="KW-0804">Transcription</keyword>
<dbReference type="PROSITE" id="PS51667">
    <property type="entry name" value="WRC"/>
    <property type="match status" value="2"/>
</dbReference>
<feature type="region of interest" description="Disordered" evidence="6">
    <location>
        <begin position="207"/>
        <end position="232"/>
    </location>
</feature>
<dbReference type="SMART" id="SM00951">
    <property type="entry name" value="QLQ"/>
    <property type="match status" value="1"/>
</dbReference>
<evidence type="ECO:0000256" key="5">
    <source>
        <dbReference type="RuleBase" id="RU367127"/>
    </source>
</evidence>
<evidence type="ECO:0000256" key="4">
    <source>
        <dbReference type="PROSITE-ProRule" id="PRU01002"/>
    </source>
</evidence>
<comment type="function">
    <text evidence="5">Transcription activator.</text>
</comment>
<evidence type="ECO:0000256" key="6">
    <source>
        <dbReference type="SAM" id="MobiDB-lite"/>
    </source>
</evidence>
<evidence type="ECO:0000256" key="3">
    <source>
        <dbReference type="ARBA" id="ARBA00023242"/>
    </source>
</evidence>
<keyword evidence="5" id="KW-0805">Transcription regulation</keyword>
<evidence type="ECO:0000313" key="9">
    <source>
        <dbReference type="EMBL" id="KAJ9188426.1"/>
    </source>
</evidence>
<name>A0ABQ9N821_HEVBR</name>
<dbReference type="EMBL" id="JARPOI010000002">
    <property type="protein sequence ID" value="KAJ9188426.1"/>
    <property type="molecule type" value="Genomic_DNA"/>
</dbReference>
<gene>
    <name evidence="9" type="ORF">P3X46_003785</name>
</gene>
<comment type="caution">
    <text evidence="9">The sequence shown here is derived from an EMBL/GenBank/DDBJ whole genome shotgun (WGS) entry which is preliminary data.</text>
</comment>
<keyword evidence="3 5" id="KW-0539">Nucleus</keyword>
<keyword evidence="10" id="KW-1185">Reference proteome</keyword>
<organism evidence="9 10">
    <name type="scientific">Hevea brasiliensis</name>
    <name type="common">Para rubber tree</name>
    <name type="synonym">Siphonia brasiliensis</name>
    <dbReference type="NCBI Taxonomy" id="3981"/>
    <lineage>
        <taxon>Eukaryota</taxon>
        <taxon>Viridiplantae</taxon>
        <taxon>Streptophyta</taxon>
        <taxon>Embryophyta</taxon>
        <taxon>Tracheophyta</taxon>
        <taxon>Spermatophyta</taxon>
        <taxon>Magnoliopsida</taxon>
        <taxon>eudicotyledons</taxon>
        <taxon>Gunneridae</taxon>
        <taxon>Pentapetalae</taxon>
        <taxon>rosids</taxon>
        <taxon>fabids</taxon>
        <taxon>Malpighiales</taxon>
        <taxon>Euphorbiaceae</taxon>
        <taxon>Crotonoideae</taxon>
        <taxon>Micrandreae</taxon>
        <taxon>Hevea</taxon>
    </lineage>
</organism>
<protein>
    <recommendedName>
        <fullName evidence="5">Growth-regulating factor</fullName>
    </recommendedName>
</protein>
<feature type="domain" description="WRC" evidence="8">
    <location>
        <begin position="381"/>
        <end position="425"/>
    </location>
</feature>
<dbReference type="InterPro" id="IPR014978">
    <property type="entry name" value="Gln-Leu-Gln_QLQ"/>
</dbReference>
<comment type="domain">
    <text evidence="5">The QLQ domain and WRC domain may be involved in protein-protein interaction and DNA-binding, respectively.</text>
</comment>
<evidence type="ECO:0000259" key="8">
    <source>
        <dbReference type="PROSITE" id="PS51667"/>
    </source>
</evidence>
<comment type="caution">
    <text evidence="4">Lacks conserved residue(s) required for the propagation of feature annotation.</text>
</comment>
<dbReference type="Pfam" id="PF08880">
    <property type="entry name" value="QLQ"/>
    <property type="match status" value="1"/>
</dbReference>
<comment type="subcellular location">
    <subcellularLocation>
        <location evidence="1 5">Nucleus</location>
    </subcellularLocation>
</comment>
<dbReference type="PANTHER" id="PTHR31602">
    <property type="entry name" value="GROWTH-REGULATING FACTOR 5"/>
    <property type="match status" value="1"/>
</dbReference>
<reference evidence="9" key="1">
    <citation type="journal article" date="2023" name="Plant Biotechnol. J.">
        <title>Chromosome-level wild Hevea brasiliensis genome provides new tools for genomic-assisted breeding and valuable loci to elevate rubber yield.</title>
        <authorList>
            <person name="Cheng H."/>
            <person name="Song X."/>
            <person name="Hu Y."/>
            <person name="Wu T."/>
            <person name="Yang Q."/>
            <person name="An Z."/>
            <person name="Feng S."/>
            <person name="Deng Z."/>
            <person name="Wu W."/>
            <person name="Zeng X."/>
            <person name="Tu M."/>
            <person name="Wang X."/>
            <person name="Huang H."/>
        </authorList>
    </citation>
    <scope>NUCLEOTIDE SEQUENCE</scope>
    <source>
        <strain evidence="9">MT/VB/25A 57/8</strain>
    </source>
</reference>
<feature type="domain" description="WRC" evidence="8">
    <location>
        <begin position="159"/>
        <end position="204"/>
    </location>
</feature>
<dbReference type="InterPro" id="IPR031137">
    <property type="entry name" value="GRF"/>
</dbReference>
<evidence type="ECO:0000256" key="2">
    <source>
        <dbReference type="ARBA" id="ARBA00008122"/>
    </source>
</evidence>
<dbReference type="InterPro" id="IPR014977">
    <property type="entry name" value="WRC_dom"/>
</dbReference>
<proteinExistence type="inferred from homology"/>